<accession>A0ABR8PRF7</accession>
<dbReference type="PANTHER" id="PTHR30337:SF7">
    <property type="entry name" value="PHOSPHOESTERASE"/>
    <property type="match status" value="1"/>
</dbReference>
<dbReference type="Proteomes" id="UP000627781">
    <property type="component" value="Unassembled WGS sequence"/>
</dbReference>
<dbReference type="InterPro" id="IPR041796">
    <property type="entry name" value="Mre11_N"/>
</dbReference>
<dbReference type="InterPro" id="IPR029052">
    <property type="entry name" value="Metallo-depent_PP-like"/>
</dbReference>
<dbReference type="InterPro" id="IPR004843">
    <property type="entry name" value="Calcineurin-like_PHP"/>
</dbReference>
<feature type="domain" description="Calcineurin-like phosphoesterase" evidence="2">
    <location>
        <begin position="4"/>
        <end position="194"/>
    </location>
</feature>
<dbReference type="CDD" id="cd00840">
    <property type="entry name" value="MPP_Mre11_N"/>
    <property type="match status" value="1"/>
</dbReference>
<dbReference type="EMBL" id="JACSRA010000005">
    <property type="protein sequence ID" value="MBD7910674.1"/>
    <property type="molecule type" value="Genomic_DNA"/>
</dbReference>
<sequence>MKKIKILHSADLHFDTPFKEVGEKQRKFSKEELKEVFMKIIYFCKEKSVDIFLLAGDIFDNFTLSKDTLYFIEKAFEEIKDTKVFISPGNHDPYMNTSFYKLIKWPENVHIFTSKIEKVYVDDLDVNVWGGAFVDKYVRRSMLDGFDGNSDKINLMVLHGEISSSSEGNEYNPITLSEIRESGMDYIALGHRHGFSGINKEGYTYYAYSGNPQGRGFDELGDKGIIYGFISKGIVDLQFIKTSKRNYEEIKIDISNSFGYEEVKNIILTSIEEKERQKNLYKIILHGEISGDFNIDERILDEKLNSHFYYCKIVDKTSVKLNIEELSRGYSVKAIFAKKIQKMLEESSTEEEREVIKMAFKIGMSSLTEGEVNMDDY</sequence>
<name>A0ABR8PRF7_9CLOT</name>
<dbReference type="PANTHER" id="PTHR30337">
    <property type="entry name" value="COMPONENT OF ATP-DEPENDENT DSDNA EXONUCLEASE"/>
    <property type="match status" value="1"/>
</dbReference>
<dbReference type="SUPFAM" id="SSF56300">
    <property type="entry name" value="Metallo-dependent phosphatases"/>
    <property type="match status" value="1"/>
</dbReference>
<dbReference type="Pfam" id="PF00149">
    <property type="entry name" value="Metallophos"/>
    <property type="match status" value="1"/>
</dbReference>
<proteinExistence type="predicted"/>
<reference evidence="3 4" key="1">
    <citation type="submission" date="2020-08" db="EMBL/GenBank/DDBJ databases">
        <title>A Genomic Blueprint of the Chicken Gut Microbiome.</title>
        <authorList>
            <person name="Gilroy R."/>
            <person name="Ravi A."/>
            <person name="Getino M."/>
            <person name="Pursley I."/>
            <person name="Horton D.L."/>
            <person name="Alikhan N.-F."/>
            <person name="Baker D."/>
            <person name="Gharbi K."/>
            <person name="Hall N."/>
            <person name="Watson M."/>
            <person name="Adriaenssens E.M."/>
            <person name="Foster-Nyarko E."/>
            <person name="Jarju S."/>
            <person name="Secka A."/>
            <person name="Antonio M."/>
            <person name="Oren A."/>
            <person name="Chaudhuri R."/>
            <person name="La Ragione R.M."/>
            <person name="Hildebrand F."/>
            <person name="Pallen M.J."/>
        </authorList>
    </citation>
    <scope>NUCLEOTIDE SEQUENCE [LARGE SCALE GENOMIC DNA]</scope>
    <source>
        <strain evidence="3 4">Sa3CVN1</strain>
    </source>
</reference>
<evidence type="ECO:0000313" key="4">
    <source>
        <dbReference type="Proteomes" id="UP000627781"/>
    </source>
</evidence>
<gene>
    <name evidence="3" type="ORF">H9661_04800</name>
</gene>
<dbReference type="InterPro" id="IPR050535">
    <property type="entry name" value="DNA_Repair-Maintenance_Comp"/>
</dbReference>
<evidence type="ECO:0000259" key="2">
    <source>
        <dbReference type="Pfam" id="PF00149"/>
    </source>
</evidence>
<dbReference type="Gene3D" id="3.60.21.10">
    <property type="match status" value="1"/>
</dbReference>
<organism evidence="3 4">
    <name type="scientific">Clostridium cibarium</name>
    <dbReference type="NCBI Taxonomy" id="2762247"/>
    <lineage>
        <taxon>Bacteria</taxon>
        <taxon>Bacillati</taxon>
        <taxon>Bacillota</taxon>
        <taxon>Clostridia</taxon>
        <taxon>Eubacteriales</taxon>
        <taxon>Clostridiaceae</taxon>
        <taxon>Clostridium</taxon>
    </lineage>
</organism>
<dbReference type="RefSeq" id="WP_143315682.1">
    <property type="nucleotide sequence ID" value="NZ_JACSRA010000005.1"/>
</dbReference>
<evidence type="ECO:0000313" key="3">
    <source>
        <dbReference type="EMBL" id="MBD7910674.1"/>
    </source>
</evidence>
<evidence type="ECO:0000256" key="1">
    <source>
        <dbReference type="ARBA" id="ARBA00022801"/>
    </source>
</evidence>
<keyword evidence="4" id="KW-1185">Reference proteome</keyword>
<protein>
    <submittedName>
        <fullName evidence="3">Metallophosphoesterase</fullName>
    </submittedName>
</protein>
<comment type="caution">
    <text evidence="3">The sequence shown here is derived from an EMBL/GenBank/DDBJ whole genome shotgun (WGS) entry which is preliminary data.</text>
</comment>
<keyword evidence="1" id="KW-0378">Hydrolase</keyword>